<protein>
    <submittedName>
        <fullName evidence="8">WD40-repeat-containing domain protein</fullName>
    </submittedName>
</protein>
<dbReference type="GO" id="GO:0006364">
    <property type="term" value="P:rRNA processing"/>
    <property type="evidence" value="ECO:0007669"/>
    <property type="project" value="UniProtKB-KW"/>
</dbReference>
<organism evidence="8 9">
    <name type="scientific">Syncephalis pseudoplumigaleata</name>
    <dbReference type="NCBI Taxonomy" id="1712513"/>
    <lineage>
        <taxon>Eukaryota</taxon>
        <taxon>Fungi</taxon>
        <taxon>Fungi incertae sedis</taxon>
        <taxon>Zoopagomycota</taxon>
        <taxon>Zoopagomycotina</taxon>
        <taxon>Zoopagomycetes</taxon>
        <taxon>Zoopagales</taxon>
        <taxon>Piptocephalidaceae</taxon>
        <taxon>Syncephalis</taxon>
    </lineage>
</organism>
<keyword evidence="4" id="KW-0677">Repeat</keyword>
<dbReference type="InterPro" id="IPR001680">
    <property type="entry name" value="WD40_rpt"/>
</dbReference>
<proteinExistence type="predicted"/>
<name>A0A4P9YRJ7_9FUNG</name>
<dbReference type="InterPro" id="IPR020472">
    <property type="entry name" value="WD40_PAC1"/>
</dbReference>
<dbReference type="Proteomes" id="UP000278143">
    <property type="component" value="Unassembled WGS sequence"/>
</dbReference>
<dbReference type="SMART" id="SM00320">
    <property type="entry name" value="WD40"/>
    <property type="match status" value="7"/>
</dbReference>
<dbReference type="SUPFAM" id="SSF50978">
    <property type="entry name" value="WD40 repeat-like"/>
    <property type="match status" value="1"/>
</dbReference>
<dbReference type="PROSITE" id="PS50294">
    <property type="entry name" value="WD_REPEATS_REGION"/>
    <property type="match status" value="3"/>
</dbReference>
<evidence type="ECO:0000256" key="2">
    <source>
        <dbReference type="ARBA" id="ARBA00022552"/>
    </source>
</evidence>
<evidence type="ECO:0000256" key="4">
    <source>
        <dbReference type="ARBA" id="ARBA00022737"/>
    </source>
</evidence>
<dbReference type="InterPro" id="IPR036322">
    <property type="entry name" value="WD40_repeat_dom_sf"/>
</dbReference>
<dbReference type="Pfam" id="PF00400">
    <property type="entry name" value="WD40"/>
    <property type="match status" value="3"/>
</dbReference>
<dbReference type="EMBL" id="KZ992219">
    <property type="protein sequence ID" value="RKP22354.1"/>
    <property type="molecule type" value="Genomic_DNA"/>
</dbReference>
<dbReference type="Pfam" id="PF09384">
    <property type="entry name" value="UTP15_C"/>
    <property type="match status" value="1"/>
</dbReference>
<dbReference type="PANTHER" id="PTHR19924:SF26">
    <property type="entry name" value="U3 SMALL NUCLEOLAR RNA-ASSOCIATED PROTEIN 15 HOMOLOG"/>
    <property type="match status" value="1"/>
</dbReference>
<keyword evidence="2" id="KW-0698">rRNA processing</keyword>
<evidence type="ECO:0000313" key="8">
    <source>
        <dbReference type="EMBL" id="RKP22354.1"/>
    </source>
</evidence>
<dbReference type="AlphaFoldDB" id="A0A4P9YRJ7"/>
<dbReference type="InterPro" id="IPR015943">
    <property type="entry name" value="WD40/YVTN_repeat-like_dom_sf"/>
</dbReference>
<dbReference type="CDD" id="cd00200">
    <property type="entry name" value="WD40"/>
    <property type="match status" value="1"/>
</dbReference>
<feature type="repeat" description="WD" evidence="6">
    <location>
        <begin position="249"/>
        <end position="290"/>
    </location>
</feature>
<dbReference type="GO" id="GO:0045943">
    <property type="term" value="P:positive regulation of transcription by RNA polymerase I"/>
    <property type="evidence" value="ECO:0007669"/>
    <property type="project" value="TreeGrafter"/>
</dbReference>
<dbReference type="PROSITE" id="PS50082">
    <property type="entry name" value="WD_REPEATS_2"/>
    <property type="match status" value="3"/>
</dbReference>
<evidence type="ECO:0000256" key="6">
    <source>
        <dbReference type="PROSITE-ProRule" id="PRU00221"/>
    </source>
</evidence>
<keyword evidence="9" id="KW-1185">Reference proteome</keyword>
<accession>A0A4P9YRJ7</accession>
<evidence type="ECO:0000313" key="9">
    <source>
        <dbReference type="Proteomes" id="UP000278143"/>
    </source>
</evidence>
<dbReference type="GO" id="GO:0005730">
    <property type="term" value="C:nucleolus"/>
    <property type="evidence" value="ECO:0007669"/>
    <property type="project" value="UniProtKB-SubCell"/>
</dbReference>
<keyword evidence="5" id="KW-0539">Nucleus</keyword>
<reference evidence="9" key="1">
    <citation type="journal article" date="2018" name="Nat. Microbiol.">
        <title>Leveraging single-cell genomics to expand the fungal tree of life.</title>
        <authorList>
            <person name="Ahrendt S.R."/>
            <person name="Quandt C.A."/>
            <person name="Ciobanu D."/>
            <person name="Clum A."/>
            <person name="Salamov A."/>
            <person name="Andreopoulos B."/>
            <person name="Cheng J.F."/>
            <person name="Woyke T."/>
            <person name="Pelin A."/>
            <person name="Henrissat B."/>
            <person name="Reynolds N.K."/>
            <person name="Benny G.L."/>
            <person name="Smith M.E."/>
            <person name="James T.Y."/>
            <person name="Grigoriev I.V."/>
        </authorList>
    </citation>
    <scope>NUCLEOTIDE SEQUENCE [LARGE SCALE GENOMIC DNA]</scope>
    <source>
        <strain evidence="9">Benny S71-1</strain>
    </source>
</reference>
<evidence type="ECO:0000259" key="7">
    <source>
        <dbReference type="Pfam" id="PF09384"/>
    </source>
</evidence>
<feature type="repeat" description="WD" evidence="6">
    <location>
        <begin position="165"/>
        <end position="207"/>
    </location>
</feature>
<sequence>MSQPTAFYRRLTVKQYPRISAHKENIDGKYWKKLQAPALIKEYGTINAIAFSPVAPYDFAVAASARIQLYHGRTRTVQRTVSRFKEPVHAVDYRGDGRLVVAGDGEGLVQIFDASSRTILRALRGHTRPVHVTRFATNNTQILSCSDDRSVRLWDVPSEQVVVQFDEHQDYVRAGRFSTDSPSLFVTASYDHTVRLWDARTQQCAMVMQHGQPVEDVIAFPGGGLIVSAGGPTLKVWDLLAGGRLVQAIGNHQKTVTSLAFALDGTRLVTGSLDQHVKIYDPQTWRVVHTYAQPAPVLSVGLSADDSVLAVGLSNGMLSLRHRRQMTAEQVYRVKNEETLRRSTYDFRSHGGTAHEGTQDDFVVEGRRVKRLALYDKHLRAFQYGSALDAVLSGKYEPVTVVSLLQELIHRGALRTAVSRRDDVALEPLLKFITKYIRQPRYASTLTLVAEMVLDIYEAVLAESSLMAKLLHKLHAIIHMEVRQQQELTCVMGALEMVLSMSM</sequence>
<dbReference type="PRINTS" id="PR00320">
    <property type="entry name" value="GPROTEINBRPT"/>
</dbReference>
<keyword evidence="3 6" id="KW-0853">WD repeat</keyword>
<dbReference type="PANTHER" id="PTHR19924">
    <property type="entry name" value="UTP15 U3 SMALL NUCLEOLAR RNA-ASSOCIATED PROTEIN 15 FAMILY MEMBER"/>
    <property type="match status" value="1"/>
</dbReference>
<feature type="domain" description="U3 small nucleolar RNA-associated protein 15 C-terminal" evidence="7">
    <location>
        <begin position="356"/>
        <end position="497"/>
    </location>
</feature>
<dbReference type="PROSITE" id="PS00678">
    <property type="entry name" value="WD_REPEATS_1"/>
    <property type="match status" value="1"/>
</dbReference>
<comment type="subcellular location">
    <subcellularLocation>
        <location evidence="1">Nucleus</location>
        <location evidence="1">Nucleolus</location>
    </subcellularLocation>
</comment>
<dbReference type="InterPro" id="IPR018983">
    <property type="entry name" value="U3_snoRNA-assocProt_15_C"/>
</dbReference>
<feature type="repeat" description="WD" evidence="6">
    <location>
        <begin position="123"/>
        <end position="164"/>
    </location>
</feature>
<feature type="non-terminal residue" evidence="8">
    <location>
        <position position="503"/>
    </location>
</feature>
<gene>
    <name evidence="8" type="ORF">SYNPS1DRAFT_20180</name>
</gene>
<dbReference type="InterPro" id="IPR019775">
    <property type="entry name" value="WD40_repeat_CS"/>
</dbReference>
<dbReference type="OrthoDB" id="431715at2759"/>
<evidence type="ECO:0000256" key="1">
    <source>
        <dbReference type="ARBA" id="ARBA00004604"/>
    </source>
</evidence>
<evidence type="ECO:0000256" key="5">
    <source>
        <dbReference type="ARBA" id="ARBA00023242"/>
    </source>
</evidence>
<dbReference type="Gene3D" id="2.130.10.10">
    <property type="entry name" value="YVTN repeat-like/Quinoprotein amine dehydrogenase"/>
    <property type="match status" value="2"/>
</dbReference>
<evidence type="ECO:0000256" key="3">
    <source>
        <dbReference type="ARBA" id="ARBA00022574"/>
    </source>
</evidence>